<comment type="caution">
    <text evidence="1">The sequence shown here is derived from an EMBL/GenBank/DDBJ whole genome shotgun (WGS) entry which is preliminary data.</text>
</comment>
<proteinExistence type="predicted"/>
<protein>
    <submittedName>
        <fullName evidence="1">Uncharacterized protein</fullName>
    </submittedName>
</protein>
<accession>A0A8H5ZB66</accession>
<name>A0A8H5ZB66_COCSA</name>
<sequence>MTERTAAVASGTWSWAEEVPWGADSPGTAANGAVRRCLLTPDKGSRSQPFKRPQDCWPTPRFPIDGRRCNWGAAIQSKADISASVCWAAHLFPTEPYTQRPSSSRSFPHHVPTAGLLQAALETLNRVQAHGVAQHRH</sequence>
<dbReference type="AlphaFoldDB" id="A0A8H5ZB66"/>
<evidence type="ECO:0000313" key="1">
    <source>
        <dbReference type="EMBL" id="KAF5846096.1"/>
    </source>
</evidence>
<reference evidence="1" key="1">
    <citation type="submission" date="2019-11" db="EMBL/GenBank/DDBJ databases">
        <title>Bipolaris sorokiniana Genome sequencing.</title>
        <authorList>
            <person name="Wang H."/>
        </authorList>
    </citation>
    <scope>NUCLEOTIDE SEQUENCE</scope>
</reference>
<organism evidence="1 2">
    <name type="scientific">Cochliobolus sativus</name>
    <name type="common">Common root rot and spot blotch fungus</name>
    <name type="synonym">Bipolaris sorokiniana</name>
    <dbReference type="NCBI Taxonomy" id="45130"/>
    <lineage>
        <taxon>Eukaryota</taxon>
        <taxon>Fungi</taxon>
        <taxon>Dikarya</taxon>
        <taxon>Ascomycota</taxon>
        <taxon>Pezizomycotina</taxon>
        <taxon>Dothideomycetes</taxon>
        <taxon>Pleosporomycetidae</taxon>
        <taxon>Pleosporales</taxon>
        <taxon>Pleosporineae</taxon>
        <taxon>Pleosporaceae</taxon>
        <taxon>Bipolaris</taxon>
    </lineage>
</organism>
<evidence type="ECO:0000313" key="2">
    <source>
        <dbReference type="Proteomes" id="UP000624244"/>
    </source>
</evidence>
<dbReference type="Proteomes" id="UP000624244">
    <property type="component" value="Unassembled WGS sequence"/>
</dbReference>
<gene>
    <name evidence="1" type="ORF">GGP41_008534</name>
</gene>
<dbReference type="EMBL" id="WNKQ01000017">
    <property type="protein sequence ID" value="KAF5846096.1"/>
    <property type="molecule type" value="Genomic_DNA"/>
</dbReference>